<evidence type="ECO:0000313" key="2">
    <source>
        <dbReference type="EMBL" id="MEB4589416.1"/>
    </source>
</evidence>
<proteinExistence type="predicted"/>
<gene>
    <name evidence="2" type="ORF">VSS37_00340</name>
</gene>
<reference evidence="3" key="1">
    <citation type="submission" date="2023-07" db="EMBL/GenBank/DDBJ databases">
        <title>The carbon used by Thiothrix.</title>
        <authorList>
            <person name="Chen L."/>
        </authorList>
    </citation>
    <scope>NUCLEOTIDE SEQUENCE [LARGE SCALE GENOMIC DNA]</scope>
</reference>
<comment type="caution">
    <text evidence="2">The sequence shown here is derived from an EMBL/GenBank/DDBJ whole genome shotgun (WGS) entry which is preliminary data.</text>
</comment>
<keyword evidence="3" id="KW-1185">Reference proteome</keyword>
<accession>A0ABU6CS72</accession>
<dbReference type="RefSeq" id="WP_324692610.1">
    <property type="nucleotide sequence ID" value="NZ_JAYMYJ010000004.1"/>
</dbReference>
<evidence type="ECO:0000256" key="1">
    <source>
        <dbReference type="SAM" id="MobiDB-lite"/>
    </source>
</evidence>
<evidence type="ECO:0000313" key="3">
    <source>
        <dbReference type="Proteomes" id="UP001308005"/>
    </source>
</evidence>
<dbReference type="Proteomes" id="UP001308005">
    <property type="component" value="Unassembled WGS sequence"/>
</dbReference>
<name>A0ABU6CS72_9GAMM</name>
<dbReference type="EMBL" id="JAYMYJ010000004">
    <property type="protein sequence ID" value="MEB4589416.1"/>
    <property type="molecule type" value="Genomic_DNA"/>
</dbReference>
<feature type="region of interest" description="Disordered" evidence="1">
    <location>
        <begin position="1"/>
        <end position="66"/>
    </location>
</feature>
<organism evidence="2 3">
    <name type="scientific">Candidatus Thiothrix phosphatis</name>
    <dbReference type="NCBI Taxonomy" id="3112415"/>
    <lineage>
        <taxon>Bacteria</taxon>
        <taxon>Pseudomonadati</taxon>
        <taxon>Pseudomonadota</taxon>
        <taxon>Gammaproteobacteria</taxon>
        <taxon>Thiotrichales</taxon>
        <taxon>Thiotrichaceae</taxon>
        <taxon>Thiothrix</taxon>
    </lineage>
</organism>
<sequence>MDLTSALSTSVSNVQSTLQAASDANMQMTQASIQHDSESSEQAVSRGASSEIKNIANQISQSMANG</sequence>
<protein>
    <recommendedName>
        <fullName evidence="4">Methyl-accepting chemotaxis protein</fullName>
    </recommendedName>
</protein>
<evidence type="ECO:0008006" key="4">
    <source>
        <dbReference type="Google" id="ProtNLM"/>
    </source>
</evidence>